<reference evidence="1 2" key="1">
    <citation type="submission" date="2021-01" db="EMBL/GenBank/DDBJ databases">
        <title>Whole genome shotgun sequence of Asanoa siamensis NBRC 107932.</title>
        <authorList>
            <person name="Komaki H."/>
            <person name="Tamura T."/>
        </authorList>
    </citation>
    <scope>NUCLEOTIDE SEQUENCE [LARGE SCALE GENOMIC DNA]</scope>
    <source>
        <strain evidence="1 2">NBRC 107932</strain>
    </source>
</reference>
<dbReference type="Proteomes" id="UP000604117">
    <property type="component" value="Unassembled WGS sequence"/>
</dbReference>
<gene>
    <name evidence="1" type="ORF">Asi02nite_17960</name>
</gene>
<proteinExistence type="predicted"/>
<evidence type="ECO:0000313" key="2">
    <source>
        <dbReference type="Proteomes" id="UP000604117"/>
    </source>
</evidence>
<dbReference type="InterPro" id="IPR011989">
    <property type="entry name" value="ARM-like"/>
</dbReference>
<keyword evidence="2" id="KW-1185">Reference proteome</keyword>
<protein>
    <recommendedName>
        <fullName evidence="3">HEAT repeat protein</fullName>
    </recommendedName>
</protein>
<evidence type="ECO:0008006" key="3">
    <source>
        <dbReference type="Google" id="ProtNLM"/>
    </source>
</evidence>
<comment type="caution">
    <text evidence="1">The sequence shown here is derived from an EMBL/GenBank/DDBJ whole genome shotgun (WGS) entry which is preliminary data.</text>
</comment>
<organism evidence="1 2">
    <name type="scientific">Asanoa siamensis</name>
    <dbReference type="NCBI Taxonomy" id="926357"/>
    <lineage>
        <taxon>Bacteria</taxon>
        <taxon>Bacillati</taxon>
        <taxon>Actinomycetota</taxon>
        <taxon>Actinomycetes</taxon>
        <taxon>Micromonosporales</taxon>
        <taxon>Micromonosporaceae</taxon>
        <taxon>Asanoa</taxon>
    </lineage>
</organism>
<evidence type="ECO:0000313" key="1">
    <source>
        <dbReference type="EMBL" id="GIF72278.1"/>
    </source>
</evidence>
<sequence length="658" mass="69020">MRGMMDGLSAVDWAALTHAYGSAADVPGMLRDLAGGDRKALDDLYGTIWHQGTVYEATAYAVPFLVEMLAAPGLEPDGVLGLLADIVDGASYLDVHRGFLPRSQRDTDEVREQMTTELDRVAAAGRAVAAGTPAYLQLLATHPDDGVRVAAAHLIGVLGPAGAGEAGAAALREAVARDGSGAVRAAGVLALGGFEEHVPEALTDPLPLPRLVAALVAGRAAPPVDALTQVIERDAPACLRLVDRLPGGAGNALAWVATALAPHTGTQVRLLTAWLSHADGAVRETAAHAVAVPLHTWRPAAAALVPALVAAAQDPLAAVRLRALRHLAGAGRAAAPAADLLWAAVTRGREPAEPRSPDHRPVAAAALTALARLHDPRADAHLATLLRARPPALAHLADAVAALGPWATRCRAAIVDAIEAVPAGYDRARLIRAAGRLGADPRSLVRVLRRQLAAHPHAAGMLLGDLGPPARAATRDLTALRASEDPTRQRIAARALWRITGEAEDLLTVLRGQLRDHHALETLAELGATAAPLAAEVKPLLDNDYEWLAVHAAAAYWHLTGDATPALPTLLRTIDCVPWGVVTVRTLAAMGPAATDAIPALRAERESPYRRPRWTDEHDVIAEDEGWTAICHHALSRIEGRTTGTWPDVVLPEPARQP</sequence>
<dbReference type="InterPro" id="IPR016024">
    <property type="entry name" value="ARM-type_fold"/>
</dbReference>
<name>A0ABQ4CMS0_9ACTN</name>
<dbReference type="Gene3D" id="1.25.10.10">
    <property type="entry name" value="Leucine-rich Repeat Variant"/>
    <property type="match status" value="1"/>
</dbReference>
<dbReference type="SUPFAM" id="SSF48371">
    <property type="entry name" value="ARM repeat"/>
    <property type="match status" value="1"/>
</dbReference>
<dbReference type="EMBL" id="BONE01000010">
    <property type="protein sequence ID" value="GIF72278.1"/>
    <property type="molecule type" value="Genomic_DNA"/>
</dbReference>
<accession>A0ABQ4CMS0</accession>